<evidence type="ECO:0000313" key="12">
    <source>
        <dbReference type="Proteomes" id="UP000053201"/>
    </source>
</evidence>
<feature type="binding site" evidence="10">
    <location>
        <position position="48"/>
    </location>
    <ligand>
        <name>Mg(2+)</name>
        <dbReference type="ChEBI" id="CHEBI:18420"/>
    </ligand>
</feature>
<gene>
    <name evidence="11" type="ORF">SPPG_02793</name>
</gene>
<dbReference type="OMA" id="DHVAKCW"/>
<dbReference type="PANTHER" id="PTHR10218">
    <property type="entry name" value="GTP-BINDING PROTEIN ALPHA SUBUNIT"/>
    <property type="match status" value="1"/>
</dbReference>
<dbReference type="eggNOG" id="KOG0082">
    <property type="taxonomic scope" value="Eukaryota"/>
</dbReference>
<dbReference type="EMBL" id="KQ257453">
    <property type="protein sequence ID" value="KND02319.1"/>
    <property type="molecule type" value="Genomic_DNA"/>
</dbReference>
<organism evidence="11 12">
    <name type="scientific">Spizellomyces punctatus (strain DAOM BR117)</name>
    <dbReference type="NCBI Taxonomy" id="645134"/>
    <lineage>
        <taxon>Eukaryota</taxon>
        <taxon>Fungi</taxon>
        <taxon>Fungi incertae sedis</taxon>
        <taxon>Chytridiomycota</taxon>
        <taxon>Chytridiomycota incertae sedis</taxon>
        <taxon>Chytridiomycetes</taxon>
        <taxon>Spizellomycetales</taxon>
        <taxon>Spizellomycetaceae</taxon>
        <taxon>Spizellomyces</taxon>
    </lineage>
</organism>
<dbReference type="GO" id="GO:0001664">
    <property type="term" value="F:G protein-coupled receptor binding"/>
    <property type="evidence" value="ECO:0007669"/>
    <property type="project" value="InterPro"/>
</dbReference>
<keyword evidence="3 10" id="KW-0479">Metal-binding</keyword>
<dbReference type="InterPro" id="IPR002975">
    <property type="entry name" value="Fungi_Gprotein_alpha"/>
</dbReference>
<dbReference type="RefSeq" id="XP_016610358.1">
    <property type="nucleotide sequence ID" value="XM_016751078.1"/>
</dbReference>
<keyword evidence="7" id="KW-0449">Lipoprotein</keyword>
<dbReference type="OrthoDB" id="5817230at2759"/>
<dbReference type="Gene3D" id="3.40.50.300">
    <property type="entry name" value="P-loop containing nucleotide triphosphate hydrolases"/>
    <property type="match status" value="1"/>
</dbReference>
<evidence type="ECO:0000313" key="11">
    <source>
        <dbReference type="EMBL" id="KND02319.1"/>
    </source>
</evidence>
<dbReference type="GO" id="GO:0005525">
    <property type="term" value="F:GTP binding"/>
    <property type="evidence" value="ECO:0007669"/>
    <property type="project" value="UniProtKB-KW"/>
</dbReference>
<evidence type="ECO:0000256" key="6">
    <source>
        <dbReference type="ARBA" id="ARBA00023134"/>
    </source>
</evidence>
<dbReference type="VEuPathDB" id="FungiDB:SPPG_02793"/>
<keyword evidence="7" id="KW-0564">Palmitate</keyword>
<dbReference type="SMART" id="SM00275">
    <property type="entry name" value="G_alpha"/>
    <property type="match status" value="1"/>
</dbReference>
<dbReference type="AlphaFoldDB" id="A0A0L0HNC5"/>
<evidence type="ECO:0000256" key="1">
    <source>
        <dbReference type="ARBA" id="ARBA00007976"/>
    </source>
</evidence>
<dbReference type="FunFam" id="1.10.400.10:FF:000007">
    <property type="entry name" value="Guanine nucleotide-binding protein subunit alpha"/>
    <property type="match status" value="1"/>
</dbReference>
<feature type="binding site" evidence="9">
    <location>
        <begin position="178"/>
        <end position="184"/>
    </location>
    <ligand>
        <name>GTP</name>
        <dbReference type="ChEBI" id="CHEBI:37565"/>
    </ligand>
</feature>
<proteinExistence type="inferred from homology"/>
<dbReference type="PRINTS" id="PR00318">
    <property type="entry name" value="GPROTEINA"/>
</dbReference>
<dbReference type="InterPro" id="IPR027417">
    <property type="entry name" value="P-loop_NTPase"/>
</dbReference>
<dbReference type="GO" id="GO:0031683">
    <property type="term" value="F:G-protein beta/gamma-subunit complex binding"/>
    <property type="evidence" value="ECO:0007669"/>
    <property type="project" value="InterPro"/>
</dbReference>
<reference evidence="11 12" key="1">
    <citation type="submission" date="2009-08" db="EMBL/GenBank/DDBJ databases">
        <title>The Genome Sequence of Spizellomyces punctatus strain DAOM BR117.</title>
        <authorList>
            <consortium name="The Broad Institute Genome Sequencing Platform"/>
            <person name="Russ C."/>
            <person name="Cuomo C."/>
            <person name="Shea T."/>
            <person name="Young S.K."/>
            <person name="Zeng Q."/>
            <person name="Koehrsen M."/>
            <person name="Haas B."/>
            <person name="Borodovsky M."/>
            <person name="Guigo R."/>
            <person name="Alvarado L."/>
            <person name="Berlin A."/>
            <person name="Bochicchio J."/>
            <person name="Borenstein D."/>
            <person name="Chapman S."/>
            <person name="Chen Z."/>
            <person name="Engels R."/>
            <person name="Freedman E."/>
            <person name="Gellesch M."/>
            <person name="Goldberg J."/>
            <person name="Griggs A."/>
            <person name="Gujja S."/>
            <person name="Heiman D."/>
            <person name="Hepburn T."/>
            <person name="Howarth C."/>
            <person name="Jen D."/>
            <person name="Larson L."/>
            <person name="Lewis B."/>
            <person name="Mehta T."/>
            <person name="Park D."/>
            <person name="Pearson M."/>
            <person name="Roberts A."/>
            <person name="Saif S."/>
            <person name="Shenoy N."/>
            <person name="Sisk P."/>
            <person name="Stolte C."/>
            <person name="Sykes S."/>
            <person name="Thomson T."/>
            <person name="Walk T."/>
            <person name="White J."/>
            <person name="Yandava C."/>
            <person name="Burger G."/>
            <person name="Gray M.W."/>
            <person name="Holland P.W.H."/>
            <person name="King N."/>
            <person name="Lang F.B.F."/>
            <person name="Roger A.J."/>
            <person name="Ruiz-Trillo I."/>
            <person name="Lander E."/>
            <person name="Nusbaum C."/>
        </authorList>
    </citation>
    <scope>NUCLEOTIDE SEQUENCE [LARGE SCALE GENOMIC DNA]</scope>
    <source>
        <strain evidence="11 12">DAOM BR117</strain>
    </source>
</reference>
<dbReference type="PRINTS" id="PR01241">
    <property type="entry name" value="GPROTEINAFNG"/>
</dbReference>
<name>A0A0L0HNC5_SPIPD</name>
<feature type="binding site" evidence="9">
    <location>
        <begin position="203"/>
        <end position="207"/>
    </location>
    <ligand>
        <name>GTP</name>
        <dbReference type="ChEBI" id="CHEBI:37565"/>
    </ligand>
</feature>
<dbReference type="SUPFAM" id="SSF47895">
    <property type="entry name" value="Transducin (alpha subunit), insertion domain"/>
    <property type="match status" value="1"/>
</dbReference>
<accession>A0A0L0HNC5</accession>
<evidence type="ECO:0000256" key="5">
    <source>
        <dbReference type="ARBA" id="ARBA00022842"/>
    </source>
</evidence>
<dbReference type="EMBL" id="KQ257453">
    <property type="protein sequence ID" value="KND02318.1"/>
    <property type="molecule type" value="Genomic_DNA"/>
</dbReference>
<evidence type="ECO:0000256" key="10">
    <source>
        <dbReference type="PIRSR" id="PIRSR601019-2"/>
    </source>
</evidence>
<evidence type="ECO:0000256" key="7">
    <source>
        <dbReference type="ARBA" id="ARBA00023139"/>
    </source>
</evidence>
<dbReference type="GO" id="GO:0005737">
    <property type="term" value="C:cytoplasm"/>
    <property type="evidence" value="ECO:0007669"/>
    <property type="project" value="TreeGrafter"/>
</dbReference>
<dbReference type="GO" id="GO:0032502">
    <property type="term" value="P:developmental process"/>
    <property type="evidence" value="ECO:0007669"/>
    <property type="project" value="UniProtKB-ARBA"/>
</dbReference>
<sequence length="355" mass="40319">MGGCSSSPEDIEARNRSVAIDRQLKTEARETERFIKLLLLGAGESGKSTILKQFKLIHGVPFSDAERMSYRPAILGNLMSCARTLIEAMARLEGLQYGDVATQLKASSIMTAPSSYGEGEQVPPAVIDAIQALWKDSGIQECYRRSNEYQLIDSCQYYMDEVGRICAANYVPNDQDILRARVMTTTITENKFLIQGMVFRIFDVGGQRSERKKWAPYFDDVNSIIFLAAISAYDQKCFEDNSTNRMLESLNLFDSICNHPLFRKTSIILFLNKVDLFREKIKTVPVKKYFPQYDGPNTFEAASEFFAHRFVALNKMPERKIYIHYTWATDTNQIKTVFATVNAIILRENLHASGL</sequence>
<dbReference type="Pfam" id="PF00503">
    <property type="entry name" value="G-alpha"/>
    <property type="match status" value="1"/>
</dbReference>
<feature type="binding site" evidence="9">
    <location>
        <position position="328"/>
    </location>
    <ligand>
        <name>GTP</name>
        <dbReference type="ChEBI" id="CHEBI:37565"/>
    </ligand>
</feature>
<dbReference type="CDD" id="cd00066">
    <property type="entry name" value="G-alpha"/>
    <property type="match status" value="1"/>
</dbReference>
<evidence type="ECO:0008006" key="13">
    <source>
        <dbReference type="Google" id="ProtNLM"/>
    </source>
</evidence>
<dbReference type="Gene3D" id="1.10.400.10">
    <property type="entry name" value="GI Alpha 1, domain 2-like"/>
    <property type="match status" value="1"/>
</dbReference>
<evidence type="ECO:0000256" key="8">
    <source>
        <dbReference type="ARBA" id="ARBA00023224"/>
    </source>
</evidence>
<dbReference type="InterPro" id="IPR011025">
    <property type="entry name" value="GproteinA_insert"/>
</dbReference>
<dbReference type="PROSITE" id="PS51882">
    <property type="entry name" value="G_ALPHA"/>
    <property type="match status" value="1"/>
</dbReference>
<keyword evidence="12" id="KW-1185">Reference proteome</keyword>
<dbReference type="GO" id="GO:0005834">
    <property type="term" value="C:heterotrimeric G-protein complex"/>
    <property type="evidence" value="ECO:0007669"/>
    <property type="project" value="InterPro"/>
</dbReference>
<keyword evidence="4 9" id="KW-0547">Nucleotide-binding</keyword>
<feature type="binding site" evidence="10">
    <location>
        <position position="184"/>
    </location>
    <ligand>
        <name>Mg(2+)</name>
        <dbReference type="ChEBI" id="CHEBI:18420"/>
    </ligand>
</feature>
<dbReference type="PANTHER" id="PTHR10218:SF360">
    <property type="entry name" value="GUANINE NUCLEOTIDE-BINDING PROTEIN SUBUNIT ALPHA HOMOLOG"/>
    <property type="match status" value="1"/>
</dbReference>
<dbReference type="FunFam" id="3.40.50.300:FF:000051">
    <property type="entry name" value="Guanine nucleotide-binding protein subunit alpha"/>
    <property type="match status" value="1"/>
</dbReference>
<feature type="binding site" evidence="9">
    <location>
        <begin position="272"/>
        <end position="275"/>
    </location>
    <ligand>
        <name>GTP</name>
        <dbReference type="ChEBI" id="CHEBI:37565"/>
    </ligand>
</feature>
<keyword evidence="8" id="KW-0807">Transducer</keyword>
<dbReference type="STRING" id="645134.A0A0L0HNC5"/>
<keyword evidence="2" id="KW-0519">Myristate</keyword>
<dbReference type="RefSeq" id="XP_016610357.1">
    <property type="nucleotide sequence ID" value="XM_016751077.1"/>
</dbReference>
<dbReference type="GO" id="GO:0046872">
    <property type="term" value="F:metal ion binding"/>
    <property type="evidence" value="ECO:0007669"/>
    <property type="project" value="UniProtKB-KW"/>
</dbReference>
<evidence type="ECO:0000256" key="3">
    <source>
        <dbReference type="ARBA" id="ARBA00022723"/>
    </source>
</evidence>
<evidence type="ECO:0000256" key="2">
    <source>
        <dbReference type="ARBA" id="ARBA00022707"/>
    </source>
</evidence>
<dbReference type="GO" id="GO:0003924">
    <property type="term" value="F:GTPase activity"/>
    <property type="evidence" value="ECO:0007669"/>
    <property type="project" value="InterPro"/>
</dbReference>
<comment type="similarity">
    <text evidence="1">Belongs to the G-alpha family. G(q) subfamily.</text>
</comment>
<dbReference type="Proteomes" id="UP000053201">
    <property type="component" value="Unassembled WGS sequence"/>
</dbReference>
<keyword evidence="5 10" id="KW-0460">Magnesium</keyword>
<dbReference type="InterPro" id="IPR001019">
    <property type="entry name" value="Gprotein_alpha_su"/>
</dbReference>
<dbReference type="GeneID" id="27686354"/>
<dbReference type="GO" id="GO:0007188">
    <property type="term" value="P:adenylate cyclase-modulating G protein-coupled receptor signaling pathway"/>
    <property type="evidence" value="ECO:0007669"/>
    <property type="project" value="TreeGrafter"/>
</dbReference>
<keyword evidence="6 9" id="KW-0342">GTP-binding</keyword>
<feature type="binding site" evidence="9">
    <location>
        <begin position="153"/>
        <end position="154"/>
    </location>
    <ligand>
        <name>GTP</name>
        <dbReference type="ChEBI" id="CHEBI:37565"/>
    </ligand>
</feature>
<evidence type="ECO:0000256" key="4">
    <source>
        <dbReference type="ARBA" id="ARBA00022741"/>
    </source>
</evidence>
<dbReference type="FunCoup" id="A0A0L0HNC5">
    <property type="interactions" value="102"/>
</dbReference>
<dbReference type="SUPFAM" id="SSF52540">
    <property type="entry name" value="P-loop containing nucleoside triphosphate hydrolases"/>
    <property type="match status" value="1"/>
</dbReference>
<evidence type="ECO:0000256" key="9">
    <source>
        <dbReference type="PIRSR" id="PIRSR601019-1"/>
    </source>
</evidence>
<protein>
    <recommendedName>
        <fullName evidence="13">Guanine nucleotide-binding protein subunit alpha</fullName>
    </recommendedName>
</protein>
<feature type="binding site" evidence="9">
    <location>
        <begin position="44"/>
        <end position="49"/>
    </location>
    <ligand>
        <name>GTP</name>
        <dbReference type="ChEBI" id="CHEBI:37565"/>
    </ligand>
</feature>